<keyword evidence="3" id="KW-1185">Reference proteome</keyword>
<feature type="region of interest" description="Disordered" evidence="1">
    <location>
        <begin position="1"/>
        <end position="45"/>
    </location>
</feature>
<evidence type="ECO:0000313" key="3">
    <source>
        <dbReference type="Proteomes" id="UP000324022"/>
    </source>
</evidence>
<protein>
    <submittedName>
        <fullName evidence="2">Uncharacterized protein</fullName>
    </submittedName>
</protein>
<gene>
    <name evidence="2" type="ORF">UTRI_03589</name>
</gene>
<feature type="compositionally biased region" description="Basic and acidic residues" evidence="1">
    <location>
        <begin position="15"/>
        <end position="27"/>
    </location>
</feature>
<reference evidence="2 3" key="1">
    <citation type="submission" date="2018-03" db="EMBL/GenBank/DDBJ databases">
        <authorList>
            <person name="Guldener U."/>
        </authorList>
    </citation>
    <scope>NUCLEOTIDE SEQUENCE [LARGE SCALE GENOMIC DNA]</scope>
    <source>
        <strain evidence="2 3">NBRC100155</strain>
    </source>
</reference>
<sequence>MTWKQGYPQFLDLKLQPDDKPSRREEPPEQQQQQRQQEHRRKSRLQCIVGELGKHPLTTNPFPLYM</sequence>
<name>A0A5C3E4H6_9BASI</name>
<accession>A0A5C3E4H6</accession>
<dbReference type="AlphaFoldDB" id="A0A5C3E4H6"/>
<dbReference type="Proteomes" id="UP000324022">
    <property type="component" value="Unassembled WGS sequence"/>
</dbReference>
<organism evidence="2 3">
    <name type="scientific">Ustilago trichophora</name>
    <dbReference type="NCBI Taxonomy" id="86804"/>
    <lineage>
        <taxon>Eukaryota</taxon>
        <taxon>Fungi</taxon>
        <taxon>Dikarya</taxon>
        <taxon>Basidiomycota</taxon>
        <taxon>Ustilaginomycotina</taxon>
        <taxon>Ustilaginomycetes</taxon>
        <taxon>Ustilaginales</taxon>
        <taxon>Ustilaginaceae</taxon>
        <taxon>Ustilago</taxon>
    </lineage>
</organism>
<proteinExistence type="predicted"/>
<evidence type="ECO:0000313" key="2">
    <source>
        <dbReference type="EMBL" id="SPO24321.1"/>
    </source>
</evidence>
<evidence type="ECO:0000256" key="1">
    <source>
        <dbReference type="SAM" id="MobiDB-lite"/>
    </source>
</evidence>
<dbReference type="EMBL" id="OOIN01000007">
    <property type="protein sequence ID" value="SPO24321.1"/>
    <property type="molecule type" value="Genomic_DNA"/>
</dbReference>